<gene>
    <name evidence="2" type="ORF">K402DRAFT_439059</name>
</gene>
<feature type="non-terminal residue" evidence="2">
    <location>
        <position position="157"/>
    </location>
</feature>
<feature type="region of interest" description="Disordered" evidence="1">
    <location>
        <begin position="1"/>
        <end position="47"/>
    </location>
</feature>
<feature type="non-terminal residue" evidence="2">
    <location>
        <position position="1"/>
    </location>
</feature>
<dbReference type="AlphaFoldDB" id="A0A6G1GMF1"/>
<accession>A0A6G1GMF1</accession>
<reference evidence="2" key="1">
    <citation type="journal article" date="2020" name="Stud. Mycol.">
        <title>101 Dothideomycetes genomes: a test case for predicting lifestyles and emergence of pathogens.</title>
        <authorList>
            <person name="Haridas S."/>
            <person name="Albert R."/>
            <person name="Binder M."/>
            <person name="Bloem J."/>
            <person name="Labutti K."/>
            <person name="Salamov A."/>
            <person name="Andreopoulos B."/>
            <person name="Baker S."/>
            <person name="Barry K."/>
            <person name="Bills G."/>
            <person name="Bluhm B."/>
            <person name="Cannon C."/>
            <person name="Castanera R."/>
            <person name="Culley D."/>
            <person name="Daum C."/>
            <person name="Ezra D."/>
            <person name="Gonzalez J."/>
            <person name="Henrissat B."/>
            <person name="Kuo A."/>
            <person name="Liang C."/>
            <person name="Lipzen A."/>
            <person name="Lutzoni F."/>
            <person name="Magnuson J."/>
            <person name="Mondo S."/>
            <person name="Nolan M."/>
            <person name="Ohm R."/>
            <person name="Pangilinan J."/>
            <person name="Park H.-J."/>
            <person name="Ramirez L."/>
            <person name="Alfaro M."/>
            <person name="Sun H."/>
            <person name="Tritt A."/>
            <person name="Yoshinaga Y."/>
            <person name="Zwiers L.-H."/>
            <person name="Turgeon B."/>
            <person name="Goodwin S."/>
            <person name="Spatafora J."/>
            <person name="Crous P."/>
            <person name="Grigoriev I."/>
        </authorList>
    </citation>
    <scope>NUCLEOTIDE SEQUENCE</scope>
    <source>
        <strain evidence="2">CBS 113979</strain>
    </source>
</reference>
<feature type="compositionally biased region" description="Pro residues" evidence="1">
    <location>
        <begin position="7"/>
        <end position="47"/>
    </location>
</feature>
<organism evidence="2 3">
    <name type="scientific">Aulographum hederae CBS 113979</name>
    <dbReference type="NCBI Taxonomy" id="1176131"/>
    <lineage>
        <taxon>Eukaryota</taxon>
        <taxon>Fungi</taxon>
        <taxon>Dikarya</taxon>
        <taxon>Ascomycota</taxon>
        <taxon>Pezizomycotina</taxon>
        <taxon>Dothideomycetes</taxon>
        <taxon>Pleosporomycetidae</taxon>
        <taxon>Aulographales</taxon>
        <taxon>Aulographaceae</taxon>
    </lineage>
</organism>
<name>A0A6G1GMF1_9PEZI</name>
<keyword evidence="3" id="KW-1185">Reference proteome</keyword>
<evidence type="ECO:0000256" key="1">
    <source>
        <dbReference type="SAM" id="MobiDB-lite"/>
    </source>
</evidence>
<proteinExistence type="predicted"/>
<evidence type="ECO:0000313" key="3">
    <source>
        <dbReference type="Proteomes" id="UP000800041"/>
    </source>
</evidence>
<sequence length="157" mass="16224">LTQDASPSPPTPSNTPLAPPNPLPLPPLPPTQLPPPPPPPRILLPPPPHHQRSVPMFPALPLLRLLLLVARWSWRAGCEEGLDVIGPVGAAGRETCGWRWGTAEAVAAVTAAGHVWVEVAAGDVGWAHACGHAWGEAEGLGAGKGVFLYADAAGEGL</sequence>
<protein>
    <submittedName>
        <fullName evidence="2">Uncharacterized protein</fullName>
    </submittedName>
</protein>
<evidence type="ECO:0000313" key="2">
    <source>
        <dbReference type="EMBL" id="KAF1981990.1"/>
    </source>
</evidence>
<dbReference type="EMBL" id="ML977190">
    <property type="protein sequence ID" value="KAF1981990.1"/>
    <property type="molecule type" value="Genomic_DNA"/>
</dbReference>
<dbReference type="Proteomes" id="UP000800041">
    <property type="component" value="Unassembled WGS sequence"/>
</dbReference>